<proteinExistence type="predicted"/>
<dbReference type="PROSITE" id="PS50014">
    <property type="entry name" value="BROMODOMAIN_2"/>
    <property type="match status" value="1"/>
</dbReference>
<dbReference type="InterPro" id="IPR036427">
    <property type="entry name" value="Bromodomain-like_sf"/>
</dbReference>
<comment type="caution">
    <text evidence="5">The sequence shown here is derived from an EMBL/GenBank/DDBJ whole genome shotgun (WGS) entry which is preliminary data.</text>
</comment>
<dbReference type="EMBL" id="JAPFFF010000043">
    <property type="protein sequence ID" value="KAK8841062.1"/>
    <property type="molecule type" value="Genomic_DNA"/>
</dbReference>
<dbReference type="CDD" id="cd04369">
    <property type="entry name" value="Bromodomain"/>
    <property type="match status" value="1"/>
</dbReference>
<evidence type="ECO:0000256" key="3">
    <source>
        <dbReference type="SAM" id="MobiDB-lite"/>
    </source>
</evidence>
<feature type="domain" description="Bromo" evidence="4">
    <location>
        <begin position="18"/>
        <end position="90"/>
    </location>
</feature>
<feature type="compositionally biased region" description="Polar residues" evidence="3">
    <location>
        <begin position="193"/>
        <end position="203"/>
    </location>
</feature>
<sequence length="485" mass="54879">MFSDFSRAHAIRVMETLANYPCAKLFLYPVNSHSEGAYDYYQIIKKPMDITSIINNLLNGRYKNFSDWKRDVYLILQNSKTYNGPDSYITILASQLIDHFDREFSSFYSYDSSIWKQEFQRISEKLKIMINEGDHGKFGDAYKKAIEASNRGDKFFQSLSNPTTINVDNQLTNPKIMLNKPLNRFVSSSITSNQSFSKNTSSAVKDDFDSPPEISDESKGGPSHPNSQFHSFELSASKNNIYSNDLKKETSRPSEIHFNSIFEGINIHDLPPQMVLSGDNIRPNISSNTTINNIPKEALSPPSSSMQKQKLPSIFGNMQFESLPPIFGTDLNQNSFSNLFNENEVKRQNESNLEHNIDFQSNAFGVNNTSSRDMNNINNIDSFAKATSDKNTTRYIPQPVLMPVPAIAQMQSRPTLQSTVLSNKNAIYTTGNENAINNSSFINGVGRNYGSTGYYGYENNKEKFSNERKEESFDNSGPIDVTDYF</sequence>
<keyword evidence="1 2" id="KW-0103">Bromodomain</keyword>
<evidence type="ECO:0000313" key="5">
    <source>
        <dbReference type="EMBL" id="KAK8841062.1"/>
    </source>
</evidence>
<dbReference type="Proteomes" id="UP001470230">
    <property type="component" value="Unassembled WGS sequence"/>
</dbReference>
<accession>A0ABR2H5M3</accession>
<keyword evidence="6" id="KW-1185">Reference proteome</keyword>
<dbReference type="PANTHER" id="PTHR15398:SF4">
    <property type="entry name" value="BROMODOMAIN-CONTAINING PROTEIN 8 ISOFORM X1"/>
    <property type="match status" value="1"/>
</dbReference>
<dbReference type="InterPro" id="IPR001487">
    <property type="entry name" value="Bromodomain"/>
</dbReference>
<dbReference type="PANTHER" id="PTHR15398">
    <property type="entry name" value="BROMODOMAIN-CONTAINING PROTEIN 8"/>
    <property type="match status" value="1"/>
</dbReference>
<dbReference type="SMART" id="SM00297">
    <property type="entry name" value="BROMO"/>
    <property type="match status" value="1"/>
</dbReference>
<dbReference type="PRINTS" id="PR00503">
    <property type="entry name" value="BROMODOMAIN"/>
</dbReference>
<dbReference type="InterPro" id="IPR018359">
    <property type="entry name" value="Bromodomain_CS"/>
</dbReference>
<feature type="region of interest" description="Disordered" evidence="3">
    <location>
        <begin position="193"/>
        <end position="230"/>
    </location>
</feature>
<evidence type="ECO:0000256" key="2">
    <source>
        <dbReference type="PROSITE-ProRule" id="PRU00035"/>
    </source>
</evidence>
<feature type="region of interest" description="Disordered" evidence="3">
    <location>
        <begin position="287"/>
        <end position="309"/>
    </location>
</feature>
<gene>
    <name evidence="5" type="ORF">M9Y10_027900</name>
</gene>
<evidence type="ECO:0000259" key="4">
    <source>
        <dbReference type="PROSITE" id="PS50014"/>
    </source>
</evidence>
<name>A0ABR2H5M3_9EUKA</name>
<evidence type="ECO:0000313" key="6">
    <source>
        <dbReference type="Proteomes" id="UP001470230"/>
    </source>
</evidence>
<dbReference type="Gene3D" id="1.20.920.10">
    <property type="entry name" value="Bromodomain-like"/>
    <property type="match status" value="1"/>
</dbReference>
<dbReference type="SUPFAM" id="SSF47370">
    <property type="entry name" value="Bromodomain"/>
    <property type="match status" value="1"/>
</dbReference>
<dbReference type="PROSITE" id="PS00633">
    <property type="entry name" value="BROMODOMAIN_1"/>
    <property type="match status" value="1"/>
</dbReference>
<protein>
    <recommendedName>
        <fullName evidence="4">Bromo domain-containing protein</fullName>
    </recommendedName>
</protein>
<reference evidence="5 6" key="1">
    <citation type="submission" date="2024-04" db="EMBL/GenBank/DDBJ databases">
        <title>Tritrichomonas musculus Genome.</title>
        <authorList>
            <person name="Alves-Ferreira E."/>
            <person name="Grigg M."/>
            <person name="Lorenzi H."/>
            <person name="Galac M."/>
        </authorList>
    </citation>
    <scope>NUCLEOTIDE SEQUENCE [LARGE SCALE GENOMIC DNA]</scope>
    <source>
        <strain evidence="5 6">EAF2021</strain>
    </source>
</reference>
<dbReference type="Pfam" id="PF00439">
    <property type="entry name" value="Bromodomain"/>
    <property type="match status" value="1"/>
</dbReference>
<organism evidence="5 6">
    <name type="scientific">Tritrichomonas musculus</name>
    <dbReference type="NCBI Taxonomy" id="1915356"/>
    <lineage>
        <taxon>Eukaryota</taxon>
        <taxon>Metamonada</taxon>
        <taxon>Parabasalia</taxon>
        <taxon>Tritrichomonadida</taxon>
        <taxon>Tritrichomonadidae</taxon>
        <taxon>Tritrichomonas</taxon>
    </lineage>
</organism>
<feature type="region of interest" description="Disordered" evidence="3">
    <location>
        <begin position="464"/>
        <end position="485"/>
    </location>
</feature>
<evidence type="ECO:0000256" key="1">
    <source>
        <dbReference type="ARBA" id="ARBA00023117"/>
    </source>
</evidence>